<dbReference type="GO" id="GO:0009678">
    <property type="term" value="F:diphosphate hydrolysis-driven proton transmembrane transporter activity"/>
    <property type="evidence" value="ECO:0007669"/>
    <property type="project" value="UniProtKB-UniRule"/>
</dbReference>
<dbReference type="GO" id="GO:0004427">
    <property type="term" value="F:inorganic diphosphate phosphatase activity"/>
    <property type="evidence" value="ECO:0007669"/>
    <property type="project" value="UniProtKB-UniRule"/>
</dbReference>
<dbReference type="NCBIfam" id="TIGR01104">
    <property type="entry name" value="V_PPase"/>
    <property type="match status" value="1"/>
</dbReference>
<feature type="transmembrane region" description="Helical" evidence="9">
    <location>
        <begin position="283"/>
        <end position="303"/>
    </location>
</feature>
<accession>A0A1I0EFM1</accession>
<feature type="transmembrane region" description="Helical" evidence="9">
    <location>
        <begin position="251"/>
        <end position="271"/>
    </location>
</feature>
<comment type="cofactor">
    <cofactor evidence="9">
        <name>Mg(2+)</name>
        <dbReference type="ChEBI" id="CHEBI:18420"/>
    </cofactor>
</comment>
<evidence type="ECO:0000313" key="10">
    <source>
        <dbReference type="EMBL" id="SET44205.1"/>
    </source>
</evidence>
<evidence type="ECO:0000313" key="11">
    <source>
        <dbReference type="Proteomes" id="UP000198508"/>
    </source>
</evidence>
<keyword evidence="7 9" id="KW-0406">Ion transport</keyword>
<feature type="transmembrane region" description="Helical" evidence="9">
    <location>
        <begin position="145"/>
        <end position="169"/>
    </location>
</feature>
<feature type="transmembrane region" description="Helical" evidence="9">
    <location>
        <begin position="351"/>
        <end position="376"/>
    </location>
</feature>
<evidence type="ECO:0000256" key="3">
    <source>
        <dbReference type="ARBA" id="ARBA00022692"/>
    </source>
</evidence>
<evidence type="ECO:0000256" key="5">
    <source>
        <dbReference type="ARBA" id="ARBA00022967"/>
    </source>
</evidence>
<keyword evidence="9" id="KW-0630">Potassium</keyword>
<evidence type="ECO:0000256" key="4">
    <source>
        <dbReference type="ARBA" id="ARBA00022842"/>
    </source>
</evidence>
<dbReference type="RefSeq" id="WP_092362166.1">
    <property type="nucleotide sequence ID" value="NZ_CAKXUV010000003.1"/>
</dbReference>
<evidence type="ECO:0000256" key="6">
    <source>
        <dbReference type="ARBA" id="ARBA00022989"/>
    </source>
</evidence>
<feature type="transmembrane region" description="Helical" evidence="9">
    <location>
        <begin position="6"/>
        <end position="26"/>
    </location>
</feature>
<evidence type="ECO:0000256" key="9">
    <source>
        <dbReference type="HAMAP-Rule" id="MF_01129"/>
    </source>
</evidence>
<dbReference type="PANTHER" id="PTHR31998">
    <property type="entry name" value="K(+)-INSENSITIVE PYROPHOSPHATE-ENERGIZED PROTON PUMP"/>
    <property type="match status" value="1"/>
</dbReference>
<dbReference type="Proteomes" id="UP000198508">
    <property type="component" value="Unassembled WGS sequence"/>
</dbReference>
<protein>
    <recommendedName>
        <fullName evidence="9">Putative K(+)-stimulated pyrophosphate-energized sodium pump</fullName>
        <ecNumber evidence="9">7.2.3.1</ecNumber>
    </recommendedName>
    <alternativeName>
        <fullName evidence="9">Membrane-bound sodium-translocating pyrophosphatase</fullName>
    </alternativeName>
    <alternativeName>
        <fullName evidence="9">Pyrophosphate-energized inorganic pyrophosphatase</fullName>
        <shortName evidence="9">Na(+)-PPase</shortName>
    </alternativeName>
</protein>
<keyword evidence="9" id="KW-0739">Sodium transport</keyword>
<feature type="transmembrane region" description="Helical" evidence="9">
    <location>
        <begin position="118"/>
        <end position="139"/>
    </location>
</feature>
<dbReference type="GO" id="GO:0000287">
    <property type="term" value="F:magnesium ion binding"/>
    <property type="evidence" value="ECO:0007669"/>
    <property type="project" value="UniProtKB-UniRule"/>
</dbReference>
<feature type="transmembrane region" description="Helical" evidence="9">
    <location>
        <begin position="442"/>
        <end position="464"/>
    </location>
</feature>
<keyword evidence="8 9" id="KW-0472">Membrane</keyword>
<dbReference type="STRING" id="460384.SAMN05216313_106115"/>
<feature type="transmembrane region" description="Helical" evidence="9">
    <location>
        <begin position="546"/>
        <end position="564"/>
    </location>
</feature>
<comment type="caution">
    <text evidence="9">Lacks conserved residue(s) required for the propagation of feature annotation.</text>
</comment>
<evidence type="ECO:0000256" key="1">
    <source>
        <dbReference type="ARBA" id="ARBA00004127"/>
    </source>
</evidence>
<comment type="activity regulation">
    <text evidence="9">Requires K(+) for maximal activity.</text>
</comment>
<comment type="similarity">
    <text evidence="9">Belongs to the H(+)-translocating pyrophosphatase (TC 3.A.10) family. K(+)-stimulated subfamily.</text>
</comment>
<feature type="transmembrane region" description="Helical" evidence="9">
    <location>
        <begin position="309"/>
        <end position="330"/>
    </location>
</feature>
<dbReference type="PIRSF" id="PIRSF001265">
    <property type="entry name" value="H+-PPase"/>
    <property type="match status" value="1"/>
</dbReference>
<organism evidence="10 11">
    <name type="scientific">Enterocloster lavalensis</name>
    <dbReference type="NCBI Taxonomy" id="460384"/>
    <lineage>
        <taxon>Bacteria</taxon>
        <taxon>Bacillati</taxon>
        <taxon>Bacillota</taxon>
        <taxon>Clostridia</taxon>
        <taxon>Lachnospirales</taxon>
        <taxon>Lachnospiraceae</taxon>
        <taxon>Enterocloster</taxon>
    </lineage>
</organism>
<dbReference type="HAMAP" id="MF_01129">
    <property type="entry name" value="PPase_energized_pump"/>
    <property type="match status" value="1"/>
</dbReference>
<feature type="transmembrane region" description="Helical" evidence="9">
    <location>
        <begin position="382"/>
        <end position="403"/>
    </location>
</feature>
<gene>
    <name evidence="9" type="primary">hppA</name>
    <name evidence="10" type="ORF">SAMN05216313_106115</name>
</gene>
<evidence type="ECO:0000256" key="7">
    <source>
        <dbReference type="ARBA" id="ARBA00023065"/>
    </source>
</evidence>
<evidence type="ECO:0000256" key="8">
    <source>
        <dbReference type="ARBA" id="ARBA00023136"/>
    </source>
</evidence>
<feature type="transmembrane region" description="Helical" evidence="9">
    <location>
        <begin position="479"/>
        <end position="498"/>
    </location>
</feature>
<evidence type="ECO:0000256" key="2">
    <source>
        <dbReference type="ARBA" id="ARBA00022448"/>
    </source>
</evidence>
<dbReference type="GO" id="GO:0012505">
    <property type="term" value="C:endomembrane system"/>
    <property type="evidence" value="ECO:0007669"/>
    <property type="project" value="UniProtKB-SubCell"/>
</dbReference>
<sequence>MQHLNWIVPVVGLIGFLFAVVTRAQVIKQDPGTEKMRVIADAIAEGARAFLAAEYRVLVIFVAVLFVVIGLGTHSWITAGCFLVGSAFSTAAGYLGMSAAIRANCRTANAARVSGMNRALSIAFSGGSVMGMAVVGLGLMGVGTLYIVTGDVGVLSGFSLGASSIALFARVGGGIYTKAADVGADLVGKVEAGIPEDDPRNPAVIADNVGDNVGDVAGMGADLFESYVGSLISALTLGIIAYQTAGVLFPLLLSAAGILASVVGALIIKTGKNGDPHKALKTGEYSATVLVVVCALILSRMFFGNFNAAFAVIVGLLVGVLIGFITEVYTSGDYRFVKRVAEQSETGSATTVISGIALGMQSTAIPILLVCVGIFLSYKLVGLYGIALAAVGMLSTTGITVAIDAYGPIADNAGGIAEMAGLDNSVREITDKLDSVGNTTAAIGKGFAIGSAALTALALFVSYAEAVKLTTIDILDANVIIGLFIGGMLTFLFSAMTMESVSKAAHQMIEEVRRQFREKPGILAGTDKPDYASCVSISTTAALREMFLPGLMAVAAPLIVGLLLGPSALGGLLTGSLVTGVLTAIFMSNSGGAWDNAKKYIEEGHHGGKGSPAHKAAVVGDTVGDPFKDTSGPSINILIKLMTIVSLVFAPLFLQYGGLL</sequence>
<feature type="site" description="Determinant of potassium dependence" evidence="9">
    <location>
        <position position="441"/>
    </location>
</feature>
<dbReference type="EMBL" id="FOIM01000006">
    <property type="protein sequence ID" value="SET44205.1"/>
    <property type="molecule type" value="Genomic_DNA"/>
</dbReference>
<comment type="catalytic activity">
    <reaction evidence="9">
        <text>Na(+)(in) + diphosphate + H2O = Na(+)(out) + 2 phosphate + H(+)</text>
        <dbReference type="Rhea" id="RHEA:57884"/>
        <dbReference type="ChEBI" id="CHEBI:15377"/>
        <dbReference type="ChEBI" id="CHEBI:15378"/>
        <dbReference type="ChEBI" id="CHEBI:29101"/>
        <dbReference type="ChEBI" id="CHEBI:33019"/>
        <dbReference type="ChEBI" id="CHEBI:43474"/>
        <dbReference type="EC" id="7.2.3.1"/>
    </reaction>
</comment>
<dbReference type="GO" id="GO:0006814">
    <property type="term" value="P:sodium ion transport"/>
    <property type="evidence" value="ECO:0007669"/>
    <property type="project" value="UniProtKB-UniRule"/>
</dbReference>
<keyword evidence="4 9" id="KW-0460">Magnesium</keyword>
<keyword evidence="11" id="KW-1185">Reference proteome</keyword>
<dbReference type="GO" id="GO:0030955">
    <property type="term" value="F:potassium ion binding"/>
    <property type="evidence" value="ECO:0007669"/>
    <property type="project" value="UniProtKB-UniRule"/>
</dbReference>
<keyword evidence="9" id="KW-1003">Cell membrane</keyword>
<comment type="subunit">
    <text evidence="9">Homodimer.</text>
</comment>
<dbReference type="AlphaFoldDB" id="A0A1I0EFM1"/>
<dbReference type="InterPro" id="IPR004131">
    <property type="entry name" value="PPase-energised_H-pump"/>
</dbReference>
<dbReference type="GeneID" id="93276681"/>
<keyword evidence="6 9" id="KW-1133">Transmembrane helix</keyword>
<keyword evidence="3 9" id="KW-0812">Transmembrane</keyword>
<reference evidence="11" key="1">
    <citation type="submission" date="2016-10" db="EMBL/GenBank/DDBJ databases">
        <authorList>
            <person name="Varghese N."/>
            <person name="Submissions S."/>
        </authorList>
    </citation>
    <scope>NUCLEOTIDE SEQUENCE [LARGE SCALE GENOMIC DNA]</scope>
    <source>
        <strain evidence="11">NLAE-zl-G277</strain>
    </source>
</reference>
<dbReference type="Pfam" id="PF03030">
    <property type="entry name" value="H_PPase"/>
    <property type="match status" value="1"/>
</dbReference>
<dbReference type="GO" id="GO:0005886">
    <property type="term" value="C:plasma membrane"/>
    <property type="evidence" value="ECO:0007669"/>
    <property type="project" value="UniProtKB-SubCell"/>
</dbReference>
<comment type="function">
    <text evidence="9">Sodium pump that utilizes the energy of pyrophosphate hydrolysis as the driving force for Na(+) movement across the membrane.</text>
</comment>
<keyword evidence="5 9" id="KW-1278">Translocase</keyword>
<keyword evidence="9" id="KW-0915">Sodium</keyword>
<dbReference type="EC" id="7.2.3.1" evidence="9"/>
<keyword evidence="2 9" id="KW-0813">Transport</keyword>
<name>A0A1I0EFM1_9FIRM</name>
<dbReference type="NCBIfam" id="NF001960">
    <property type="entry name" value="PRK00733.3-5"/>
    <property type="match status" value="1"/>
</dbReference>
<feature type="transmembrane region" description="Helical" evidence="9">
    <location>
        <begin position="637"/>
        <end position="656"/>
    </location>
</feature>
<feature type="transmembrane region" description="Helical" evidence="9">
    <location>
        <begin position="47"/>
        <end position="69"/>
    </location>
</feature>
<proteinExistence type="inferred from homology"/>
<feature type="transmembrane region" description="Helical" evidence="9">
    <location>
        <begin position="75"/>
        <end position="97"/>
    </location>
</feature>
<comment type="subcellular location">
    <subcellularLocation>
        <location evidence="9">Cell membrane</location>
        <topology evidence="9">Multi-pass membrane protein</topology>
    </subcellularLocation>
    <subcellularLocation>
        <location evidence="1">Endomembrane system</location>
        <topology evidence="1">Multi-pass membrane protein</topology>
    </subcellularLocation>
</comment>